<evidence type="ECO:0000256" key="4">
    <source>
        <dbReference type="ARBA" id="ARBA00005150"/>
    </source>
</evidence>
<evidence type="ECO:0000256" key="12">
    <source>
        <dbReference type="ARBA" id="ARBA00022840"/>
    </source>
</evidence>
<evidence type="ECO:0000256" key="9">
    <source>
        <dbReference type="ARBA" id="ARBA00022598"/>
    </source>
</evidence>
<comment type="cofactor">
    <cofactor evidence="1">
        <name>Mg(2+)</name>
        <dbReference type="ChEBI" id="CHEBI:18420"/>
    </cofactor>
</comment>
<sequence length="447" mass="46976">MSQGQMGGDTSDVLIARFLGLHPKAIDLSLDRIRHLLTALGSPEKRLPPVIHVAGTNGKGSTIAFMRAILEAAGLAVHVYTSPHLVRFHERIRLGRRGGPGVFVDEDVLVEALRTCEQVNAGQPITVFEITTAAALKLFSEHPADVLLLEVGLGGRYDATNVIDAPVAAIVTPVSQDHAEFLGTDVLAIAREKAGVFKADCPAVIAAQPRDVSRELEEAALRVGAIPFVGGQDFQAREENGRLIYEDINGLLDLPLPRLGGRHQHVNAGAAIAALRAAGMSNLSDTAIERGLLGAEWPARMQRLREGRLLSLAPAGAEIWLDGGHNPEGGRAIAAALADLEERSPAPLVMIVGMLGAKDSEGFLAPFAGLAHDVIAVPIPGQMAARPAAEVAQIALAAGMRAETATSVETALIATSRRVWARPPRILIAGSLYLAGEVLAANGTPPV</sequence>
<gene>
    <name evidence="25" type="ORF">EV666_11522</name>
</gene>
<keyword evidence="14" id="KW-0289">Folate biosynthesis</keyword>
<evidence type="ECO:0000313" key="25">
    <source>
        <dbReference type="EMBL" id="TCO10150.1"/>
    </source>
</evidence>
<proteinExistence type="inferred from homology"/>
<evidence type="ECO:0000256" key="21">
    <source>
        <dbReference type="ARBA" id="ARBA00049161"/>
    </source>
</evidence>
<comment type="pathway">
    <text evidence="4">Cofactor biosynthesis; tetrahydrofolylpolyglutamate biosynthesis.</text>
</comment>
<evidence type="ECO:0000256" key="7">
    <source>
        <dbReference type="ARBA" id="ARBA00013025"/>
    </source>
</evidence>
<evidence type="ECO:0000256" key="16">
    <source>
        <dbReference type="ARBA" id="ARBA00030592"/>
    </source>
</evidence>
<dbReference type="AlphaFoldDB" id="A0A4R2GMM6"/>
<dbReference type="NCBIfam" id="TIGR01499">
    <property type="entry name" value="folC"/>
    <property type="match status" value="1"/>
</dbReference>
<dbReference type="Gene3D" id="3.90.190.20">
    <property type="entry name" value="Mur ligase, C-terminal domain"/>
    <property type="match status" value="1"/>
</dbReference>
<dbReference type="InterPro" id="IPR018109">
    <property type="entry name" value="Folylpolyglutamate_synth_CS"/>
</dbReference>
<dbReference type="InterPro" id="IPR001645">
    <property type="entry name" value="Folylpolyglutamate_synth"/>
</dbReference>
<evidence type="ECO:0000256" key="19">
    <source>
        <dbReference type="ARBA" id="ARBA00047808"/>
    </source>
</evidence>
<evidence type="ECO:0000256" key="22">
    <source>
        <dbReference type="PIRNR" id="PIRNR001563"/>
    </source>
</evidence>
<dbReference type="SUPFAM" id="SSF53623">
    <property type="entry name" value="MurD-like peptide ligases, catalytic domain"/>
    <property type="match status" value="1"/>
</dbReference>
<dbReference type="RefSeq" id="WP_245514455.1">
    <property type="nucleotide sequence ID" value="NZ_JBHUNN010000002.1"/>
</dbReference>
<dbReference type="GO" id="GO:0005737">
    <property type="term" value="C:cytoplasm"/>
    <property type="evidence" value="ECO:0007669"/>
    <property type="project" value="TreeGrafter"/>
</dbReference>
<dbReference type="GO" id="GO:0005524">
    <property type="term" value="F:ATP binding"/>
    <property type="evidence" value="ECO:0007669"/>
    <property type="project" value="UniProtKB-KW"/>
</dbReference>
<dbReference type="GO" id="GO:0046872">
    <property type="term" value="F:metal ion binding"/>
    <property type="evidence" value="ECO:0007669"/>
    <property type="project" value="UniProtKB-KW"/>
</dbReference>
<comment type="catalytic activity">
    <reaction evidence="18">
        <text>(6S)-5,6,7,8-tetrahydrofolyl-(gamma-L-Glu)(n) + L-glutamate + ATP = (6S)-5,6,7,8-tetrahydrofolyl-(gamma-L-Glu)(n+1) + ADP + phosphate + H(+)</text>
        <dbReference type="Rhea" id="RHEA:10580"/>
        <dbReference type="Rhea" id="RHEA-COMP:14738"/>
        <dbReference type="Rhea" id="RHEA-COMP:14740"/>
        <dbReference type="ChEBI" id="CHEBI:15378"/>
        <dbReference type="ChEBI" id="CHEBI:29985"/>
        <dbReference type="ChEBI" id="CHEBI:30616"/>
        <dbReference type="ChEBI" id="CHEBI:43474"/>
        <dbReference type="ChEBI" id="CHEBI:141005"/>
        <dbReference type="ChEBI" id="CHEBI:456216"/>
        <dbReference type="EC" id="6.3.2.17"/>
    </reaction>
</comment>
<comment type="catalytic activity">
    <reaction evidence="21">
        <text>7,8-dihydropteroate + L-glutamate + ATP = 7,8-dihydrofolate + ADP + phosphate + H(+)</text>
        <dbReference type="Rhea" id="RHEA:23584"/>
        <dbReference type="ChEBI" id="CHEBI:15378"/>
        <dbReference type="ChEBI" id="CHEBI:17839"/>
        <dbReference type="ChEBI" id="CHEBI:29985"/>
        <dbReference type="ChEBI" id="CHEBI:30616"/>
        <dbReference type="ChEBI" id="CHEBI:43474"/>
        <dbReference type="ChEBI" id="CHEBI:57451"/>
        <dbReference type="ChEBI" id="CHEBI:456216"/>
        <dbReference type="EC" id="6.3.2.12"/>
    </reaction>
</comment>
<evidence type="ECO:0000256" key="20">
    <source>
        <dbReference type="ARBA" id="ARBA00049035"/>
    </source>
</evidence>
<evidence type="ECO:0000256" key="6">
    <source>
        <dbReference type="ARBA" id="ARBA00013023"/>
    </source>
</evidence>
<dbReference type="PROSITE" id="PS01012">
    <property type="entry name" value="FOLYLPOLYGLU_SYNT_2"/>
    <property type="match status" value="1"/>
</dbReference>
<keyword evidence="10" id="KW-0479">Metal-binding</keyword>
<name>A0A4R2GMM6_9HYPH</name>
<dbReference type="PANTHER" id="PTHR11136">
    <property type="entry name" value="FOLYLPOLYGLUTAMATE SYNTHASE-RELATED"/>
    <property type="match status" value="1"/>
</dbReference>
<evidence type="ECO:0000256" key="10">
    <source>
        <dbReference type="ARBA" id="ARBA00022723"/>
    </source>
</evidence>
<comment type="catalytic activity">
    <reaction evidence="19">
        <text>10-formyltetrahydrofolyl-(gamma-L-Glu)(n) + L-glutamate + ATP = 10-formyltetrahydrofolyl-(gamma-L-Glu)(n+1) + ADP + phosphate + H(+)</text>
        <dbReference type="Rhea" id="RHEA:51904"/>
        <dbReference type="Rhea" id="RHEA-COMP:13088"/>
        <dbReference type="Rhea" id="RHEA-COMP:14300"/>
        <dbReference type="ChEBI" id="CHEBI:15378"/>
        <dbReference type="ChEBI" id="CHEBI:29985"/>
        <dbReference type="ChEBI" id="CHEBI:30616"/>
        <dbReference type="ChEBI" id="CHEBI:43474"/>
        <dbReference type="ChEBI" id="CHEBI:134413"/>
        <dbReference type="ChEBI" id="CHEBI:456216"/>
        <dbReference type="EC" id="6.3.2.17"/>
    </reaction>
</comment>
<evidence type="ECO:0000256" key="3">
    <source>
        <dbReference type="ARBA" id="ARBA00004799"/>
    </source>
</evidence>
<accession>A0A4R2GMM6</accession>
<keyword evidence="26" id="KW-1185">Reference proteome</keyword>
<evidence type="ECO:0000256" key="15">
    <source>
        <dbReference type="ARBA" id="ARBA00030048"/>
    </source>
</evidence>
<comment type="similarity">
    <text evidence="5 22">Belongs to the folylpolyglutamate synthase family.</text>
</comment>
<dbReference type="PANTHER" id="PTHR11136:SF0">
    <property type="entry name" value="DIHYDROFOLATE SYNTHETASE-RELATED"/>
    <property type="match status" value="1"/>
</dbReference>
<evidence type="ECO:0000313" key="26">
    <source>
        <dbReference type="Proteomes" id="UP000294881"/>
    </source>
</evidence>
<protein>
    <recommendedName>
        <fullName evidence="8">Dihydrofolate synthase/folylpolyglutamate synthase</fullName>
        <ecNumber evidence="6">6.3.2.12</ecNumber>
        <ecNumber evidence="7">6.3.2.17</ecNumber>
    </recommendedName>
    <alternativeName>
        <fullName evidence="17">Folylpoly-gamma-glutamate synthetase-dihydrofolate synthetase</fullName>
    </alternativeName>
    <alternativeName>
        <fullName evidence="15">Folylpolyglutamate synthetase</fullName>
    </alternativeName>
    <alternativeName>
        <fullName evidence="16">Tetrahydrofolylpolyglutamate synthase</fullName>
    </alternativeName>
</protein>
<dbReference type="FunFam" id="3.40.1190.10:FF:000011">
    <property type="entry name" value="Folylpolyglutamate synthase/dihydrofolate synthase"/>
    <property type="match status" value="1"/>
</dbReference>
<dbReference type="EC" id="6.3.2.17" evidence="7"/>
<evidence type="ECO:0000256" key="11">
    <source>
        <dbReference type="ARBA" id="ARBA00022741"/>
    </source>
</evidence>
<dbReference type="GO" id="GO:0004326">
    <property type="term" value="F:tetrahydrofolylpolyglutamate synthase activity"/>
    <property type="evidence" value="ECO:0007669"/>
    <property type="project" value="UniProtKB-EC"/>
</dbReference>
<dbReference type="Pfam" id="PF02875">
    <property type="entry name" value="Mur_ligase_C"/>
    <property type="match status" value="1"/>
</dbReference>
<dbReference type="Proteomes" id="UP000294881">
    <property type="component" value="Unassembled WGS sequence"/>
</dbReference>
<dbReference type="EC" id="6.3.2.12" evidence="6"/>
<dbReference type="Gene3D" id="3.40.1190.10">
    <property type="entry name" value="Mur-like, catalytic domain"/>
    <property type="match status" value="1"/>
</dbReference>
<evidence type="ECO:0000256" key="5">
    <source>
        <dbReference type="ARBA" id="ARBA00008276"/>
    </source>
</evidence>
<dbReference type="UniPathway" id="UPA00077">
    <property type="reaction ID" value="UER00157"/>
</dbReference>
<feature type="domain" description="Mur ligase C-terminal" evidence="23">
    <location>
        <begin position="315"/>
        <end position="431"/>
    </location>
</feature>
<reference evidence="25 26" key="1">
    <citation type="submission" date="2019-03" db="EMBL/GenBank/DDBJ databases">
        <title>Genomic Encyclopedia of Type Strains, Phase IV (KMG-IV): sequencing the most valuable type-strain genomes for metagenomic binning, comparative biology and taxonomic classification.</title>
        <authorList>
            <person name="Goeker M."/>
        </authorList>
    </citation>
    <scope>NUCLEOTIDE SEQUENCE [LARGE SCALE GENOMIC DNA]</scope>
    <source>
        <strain evidence="25 26">DSM 22958</strain>
    </source>
</reference>
<dbReference type="InterPro" id="IPR004101">
    <property type="entry name" value="Mur_ligase_C"/>
</dbReference>
<comment type="function">
    <text evidence="2">Functions in two distinct reactions of the de novo folate biosynthetic pathway. Catalyzes the addition of a glutamate residue to dihydropteroate (7,8-dihydropteroate or H2Pte) to form dihydrofolate (7,8-dihydrofolate monoglutamate or H2Pte-Glu). Also catalyzes successive additions of L-glutamate to tetrahydrofolate or 10-formyltetrahydrofolate or 5,10-methylenetetrahydrofolate, leading to folylpolyglutamate derivatives.</text>
</comment>
<keyword evidence="12 22" id="KW-0067">ATP-binding</keyword>
<organism evidence="25 26">
    <name type="scientific">Camelimonas lactis</name>
    <dbReference type="NCBI Taxonomy" id="659006"/>
    <lineage>
        <taxon>Bacteria</taxon>
        <taxon>Pseudomonadati</taxon>
        <taxon>Pseudomonadota</taxon>
        <taxon>Alphaproteobacteria</taxon>
        <taxon>Hyphomicrobiales</taxon>
        <taxon>Chelatococcaceae</taxon>
        <taxon>Camelimonas</taxon>
    </lineage>
</organism>
<dbReference type="PIRSF" id="PIRSF001563">
    <property type="entry name" value="Folylpolyglu_synth"/>
    <property type="match status" value="1"/>
</dbReference>
<keyword evidence="9 22" id="KW-0436">Ligase</keyword>
<dbReference type="GO" id="GO:0008841">
    <property type="term" value="F:dihydrofolate synthase activity"/>
    <property type="evidence" value="ECO:0007669"/>
    <property type="project" value="UniProtKB-EC"/>
</dbReference>
<feature type="domain" description="Mur ligase central" evidence="24">
    <location>
        <begin position="53"/>
        <end position="274"/>
    </location>
</feature>
<evidence type="ECO:0000256" key="13">
    <source>
        <dbReference type="ARBA" id="ARBA00022842"/>
    </source>
</evidence>
<evidence type="ECO:0000256" key="14">
    <source>
        <dbReference type="ARBA" id="ARBA00022909"/>
    </source>
</evidence>
<dbReference type="GO" id="GO:0046654">
    <property type="term" value="P:tetrahydrofolate biosynthetic process"/>
    <property type="evidence" value="ECO:0007669"/>
    <property type="project" value="UniProtKB-UniPathway"/>
</dbReference>
<dbReference type="Pfam" id="PF08245">
    <property type="entry name" value="Mur_ligase_M"/>
    <property type="match status" value="1"/>
</dbReference>
<keyword evidence="13" id="KW-0460">Magnesium</keyword>
<evidence type="ECO:0000256" key="17">
    <source>
        <dbReference type="ARBA" id="ARBA00032510"/>
    </source>
</evidence>
<evidence type="ECO:0000256" key="8">
    <source>
        <dbReference type="ARBA" id="ARBA00019357"/>
    </source>
</evidence>
<evidence type="ECO:0000256" key="1">
    <source>
        <dbReference type="ARBA" id="ARBA00001946"/>
    </source>
</evidence>
<evidence type="ECO:0000259" key="24">
    <source>
        <dbReference type="Pfam" id="PF08245"/>
    </source>
</evidence>
<dbReference type="InterPro" id="IPR036615">
    <property type="entry name" value="Mur_ligase_C_dom_sf"/>
</dbReference>
<dbReference type="InterPro" id="IPR036565">
    <property type="entry name" value="Mur-like_cat_sf"/>
</dbReference>
<comment type="catalytic activity">
    <reaction evidence="20">
        <text>(6R)-5,10-methylenetetrahydrofolyl-(gamma-L-Glu)(n) + L-glutamate + ATP = (6R)-5,10-methylenetetrahydrofolyl-(gamma-L-Glu)(n+1) + ADP + phosphate + H(+)</text>
        <dbReference type="Rhea" id="RHEA:51912"/>
        <dbReference type="Rhea" id="RHEA-COMP:13257"/>
        <dbReference type="Rhea" id="RHEA-COMP:13258"/>
        <dbReference type="ChEBI" id="CHEBI:15378"/>
        <dbReference type="ChEBI" id="CHEBI:29985"/>
        <dbReference type="ChEBI" id="CHEBI:30616"/>
        <dbReference type="ChEBI" id="CHEBI:43474"/>
        <dbReference type="ChEBI" id="CHEBI:136572"/>
        <dbReference type="ChEBI" id="CHEBI:456216"/>
        <dbReference type="EC" id="6.3.2.17"/>
    </reaction>
</comment>
<dbReference type="GO" id="GO:0046656">
    <property type="term" value="P:folic acid biosynthetic process"/>
    <property type="evidence" value="ECO:0007669"/>
    <property type="project" value="UniProtKB-KW"/>
</dbReference>
<evidence type="ECO:0000259" key="23">
    <source>
        <dbReference type="Pfam" id="PF02875"/>
    </source>
</evidence>
<evidence type="ECO:0000256" key="18">
    <source>
        <dbReference type="ARBA" id="ARBA00047493"/>
    </source>
</evidence>
<evidence type="ECO:0000256" key="2">
    <source>
        <dbReference type="ARBA" id="ARBA00002714"/>
    </source>
</evidence>
<keyword evidence="11 22" id="KW-0547">Nucleotide-binding</keyword>
<comment type="pathway">
    <text evidence="3">Cofactor biosynthesis; tetrahydrofolate biosynthesis; 7,8-dihydrofolate from 2-amino-4-hydroxy-6-hydroxymethyl-7,8-dihydropteridine diphosphate and 4-aminobenzoate: step 2/2.</text>
</comment>
<comment type="caution">
    <text evidence="25">The sequence shown here is derived from an EMBL/GenBank/DDBJ whole genome shotgun (WGS) entry which is preliminary data.</text>
</comment>
<dbReference type="InterPro" id="IPR013221">
    <property type="entry name" value="Mur_ligase_cen"/>
</dbReference>
<dbReference type="EMBL" id="SLWL01000015">
    <property type="protein sequence ID" value="TCO10150.1"/>
    <property type="molecule type" value="Genomic_DNA"/>
</dbReference>
<dbReference type="SUPFAM" id="SSF53244">
    <property type="entry name" value="MurD-like peptide ligases, peptide-binding domain"/>
    <property type="match status" value="1"/>
</dbReference>